<dbReference type="SUPFAM" id="SSF53335">
    <property type="entry name" value="S-adenosyl-L-methionine-dependent methyltransferases"/>
    <property type="match status" value="1"/>
</dbReference>
<proteinExistence type="predicted"/>
<sequence length="690" mass="79606">MNDYLNLYVPSYDPYYNMEMNSKRVMMPSVSYWVYEKINSESPDYYSNKDPIYNEYRRKTGAIGFVKPPTSKYWKEYADSHNKPTLSHLEETHDDEDELDVFYSKNGIKMLPRVGATRQELIQYFGKAGEEAANELQMVDAPFIEGLRSVFDIVVDPDDEIVQSIKSNPKYPPVRPADNFPHHQTPKLISVPPYEGDLSEIDVDKMLIGEKNDDLGKSNVCNESLITEIFERKDEFAAFDAKQFNDARIKANPWETIGKVIFQNRAAMKMANLDAIFNFTNSPEFPNLAPNCGKLEDYFYFADICAGPGGFTDYLYWRLDGRAKGFGMTLAGDHDWAQPEMFLSTIPNFTKVYGPEGNGNIFNPDNIEDLYNTIKTETNNKMVQLVTADGGTAVDGEENAQEQLHKRLVLCQFLTALRVLRKGGSFLCKTFDVYTDFSVELLYLLAQCFNRFCIIKPYTSRPANSERYVVGLGLREEDPPARSLFSRLNESEVWKDTTKEPLSFFPFEKIPNEFIQYVKESNEYLVEYQDKACVNLLTYGYNPELKPLDQEDVKRRCLEEWKVPTTVNKKEVILKYQAWQPKEIKSTANVDAMFPLAQVQEKKYILEPPMQTRIDHNNKITYVSPMGEKIAEMRRGLYDESNYYEYITYKKARTAESLLNHDNEYDDDNNNRGQLNGTENKPKSVVVFAN</sequence>
<organism evidence="4 5">
    <name type="scientific">Trichomonas vaginalis (strain ATCC PRA-98 / G3)</name>
    <dbReference type="NCBI Taxonomy" id="412133"/>
    <lineage>
        <taxon>Eukaryota</taxon>
        <taxon>Metamonada</taxon>
        <taxon>Parabasalia</taxon>
        <taxon>Trichomonadida</taxon>
        <taxon>Trichomonadidae</taxon>
        <taxon>Trichomonas</taxon>
    </lineage>
</organism>
<reference evidence="4" key="2">
    <citation type="journal article" date="2007" name="Science">
        <title>Draft genome sequence of the sexually transmitted pathogen Trichomonas vaginalis.</title>
        <authorList>
            <person name="Carlton J.M."/>
            <person name="Hirt R.P."/>
            <person name="Silva J.C."/>
            <person name="Delcher A.L."/>
            <person name="Schatz M."/>
            <person name="Zhao Q."/>
            <person name="Wortman J.R."/>
            <person name="Bidwell S.L."/>
            <person name="Alsmark U.C.M."/>
            <person name="Besteiro S."/>
            <person name="Sicheritz-Ponten T."/>
            <person name="Noel C.J."/>
            <person name="Dacks J.B."/>
            <person name="Foster P.G."/>
            <person name="Simillion C."/>
            <person name="Van de Peer Y."/>
            <person name="Miranda-Saavedra D."/>
            <person name="Barton G.J."/>
            <person name="Westrop G.D."/>
            <person name="Mueller S."/>
            <person name="Dessi D."/>
            <person name="Fiori P.L."/>
            <person name="Ren Q."/>
            <person name="Paulsen I."/>
            <person name="Zhang H."/>
            <person name="Bastida-Corcuera F.D."/>
            <person name="Simoes-Barbosa A."/>
            <person name="Brown M.T."/>
            <person name="Hayes R.D."/>
            <person name="Mukherjee M."/>
            <person name="Okumura C.Y."/>
            <person name="Schneider R."/>
            <person name="Smith A.J."/>
            <person name="Vanacova S."/>
            <person name="Villalvazo M."/>
            <person name="Haas B.J."/>
            <person name="Pertea M."/>
            <person name="Feldblyum T.V."/>
            <person name="Utterback T.R."/>
            <person name="Shu C.L."/>
            <person name="Osoegawa K."/>
            <person name="de Jong P.J."/>
            <person name="Hrdy I."/>
            <person name="Horvathova L."/>
            <person name="Zubacova Z."/>
            <person name="Dolezal P."/>
            <person name="Malik S.B."/>
            <person name="Logsdon J.M. Jr."/>
            <person name="Henze K."/>
            <person name="Gupta A."/>
            <person name="Wang C.C."/>
            <person name="Dunne R.L."/>
            <person name="Upcroft J.A."/>
            <person name="Upcroft P."/>
            <person name="White O."/>
            <person name="Salzberg S.L."/>
            <person name="Tang P."/>
            <person name="Chiu C.-H."/>
            <person name="Lee Y.-S."/>
            <person name="Embley T.M."/>
            <person name="Coombs G.H."/>
            <person name="Mottram J.C."/>
            <person name="Tachezy J."/>
            <person name="Fraser-Liggett C.M."/>
            <person name="Johnson P.J."/>
        </authorList>
    </citation>
    <scope>NUCLEOTIDE SEQUENCE [LARGE SCALE GENOMIC DNA]</scope>
    <source>
        <strain evidence="4">G3</strain>
    </source>
</reference>
<dbReference type="STRING" id="5722.A2G3Y9"/>
<reference evidence="4" key="1">
    <citation type="submission" date="2006-10" db="EMBL/GenBank/DDBJ databases">
        <authorList>
            <person name="Amadeo P."/>
            <person name="Zhao Q."/>
            <person name="Wortman J."/>
            <person name="Fraser-Liggett C."/>
            <person name="Carlton J."/>
        </authorList>
    </citation>
    <scope>NUCLEOTIDE SEQUENCE</scope>
    <source>
        <strain evidence="4">G3</strain>
    </source>
</reference>
<dbReference type="VEuPathDB" id="TrichDB:TVAG_116350"/>
<dbReference type="InterPro" id="IPR025816">
    <property type="entry name" value="RrmJ-type_MeTrfase"/>
</dbReference>
<evidence type="ECO:0000256" key="1">
    <source>
        <dbReference type="RuleBase" id="RU368012"/>
    </source>
</evidence>
<dbReference type="InParanoid" id="A2G3Y9"/>
<dbReference type="GO" id="GO:0016556">
    <property type="term" value="P:mRNA modification"/>
    <property type="evidence" value="ECO:0007669"/>
    <property type="project" value="UniProtKB-UniRule"/>
</dbReference>
<feature type="region of interest" description="Disordered" evidence="2">
    <location>
        <begin position="661"/>
        <end position="683"/>
    </location>
</feature>
<dbReference type="RefSeq" id="XP_001301053.1">
    <property type="nucleotide sequence ID" value="XM_001301052.1"/>
</dbReference>
<dbReference type="KEGG" id="tva:4745779"/>
<protein>
    <recommendedName>
        <fullName evidence="1">Cap-specific mRNA (nucleoside-2'-O-)-methyltransferase 1</fullName>
        <ecNumber evidence="1">2.1.1.57</ecNumber>
    </recommendedName>
    <alternativeName>
        <fullName evidence="1">Cap1 2'O-ribose methyltransferase 1</fullName>
    </alternativeName>
</protein>
<gene>
    <name evidence="4" type="ORF">TVAG_116350</name>
</gene>
<dbReference type="GO" id="GO:0005737">
    <property type="term" value="C:cytoplasm"/>
    <property type="evidence" value="ECO:0000318"/>
    <property type="project" value="GO_Central"/>
</dbReference>
<comment type="subcellular location">
    <subcellularLocation>
        <location evidence="1">Nucleus</location>
    </subcellularLocation>
</comment>
<comment type="catalytic activity">
    <reaction evidence="1">
        <text>a 5'-end (N(7)-methyl 5'-triphosphoguanosine)-ribonucleoside in mRNA + S-adenosyl-L-methionine = a 5'-end (N(7)-methyl 5'-triphosphoguanosine)-(2'-O-methyl-ribonucleoside) in mRNA + S-adenosyl-L-homocysteine + H(+)</text>
        <dbReference type="Rhea" id="RHEA:67020"/>
        <dbReference type="Rhea" id="RHEA-COMP:17167"/>
        <dbReference type="Rhea" id="RHEA-COMP:17168"/>
        <dbReference type="ChEBI" id="CHEBI:15378"/>
        <dbReference type="ChEBI" id="CHEBI:57856"/>
        <dbReference type="ChEBI" id="CHEBI:59789"/>
        <dbReference type="ChEBI" id="CHEBI:156461"/>
        <dbReference type="ChEBI" id="CHEBI:167609"/>
        <dbReference type="EC" id="2.1.1.57"/>
    </reaction>
</comment>
<dbReference type="OrthoDB" id="10251234at2759"/>
<evidence type="ECO:0000313" key="4">
    <source>
        <dbReference type="EMBL" id="EAX88123.1"/>
    </source>
</evidence>
<dbReference type="FunFam" id="3.40.50.12760:FF:000004">
    <property type="entry name" value="FtsJ-like methyltransferase"/>
    <property type="match status" value="1"/>
</dbReference>
<dbReference type="GO" id="GO:0005634">
    <property type="term" value="C:nucleus"/>
    <property type="evidence" value="ECO:0000318"/>
    <property type="project" value="GO_Central"/>
</dbReference>
<dbReference type="PROSITE" id="PS51613">
    <property type="entry name" value="SAM_MT_RRMJ"/>
    <property type="match status" value="1"/>
</dbReference>
<dbReference type="Proteomes" id="UP000001542">
    <property type="component" value="Unassembled WGS sequence"/>
</dbReference>
<name>A2G3Y9_TRIV3</name>
<dbReference type="GO" id="GO:0003676">
    <property type="term" value="F:nucleic acid binding"/>
    <property type="evidence" value="ECO:0007669"/>
    <property type="project" value="UniProtKB-UniRule"/>
</dbReference>
<dbReference type="InterPro" id="IPR029063">
    <property type="entry name" value="SAM-dependent_MTases_sf"/>
</dbReference>
<evidence type="ECO:0000313" key="5">
    <source>
        <dbReference type="Proteomes" id="UP000001542"/>
    </source>
</evidence>
<dbReference type="Gene3D" id="3.40.50.12760">
    <property type="match status" value="1"/>
</dbReference>
<evidence type="ECO:0000256" key="2">
    <source>
        <dbReference type="SAM" id="MobiDB-lite"/>
    </source>
</evidence>
<dbReference type="AlphaFoldDB" id="A2G3Y9"/>
<dbReference type="GO" id="GO:0032259">
    <property type="term" value="P:methylation"/>
    <property type="evidence" value="ECO:0007669"/>
    <property type="project" value="UniProtKB-KW"/>
</dbReference>
<keyword evidence="1 4" id="KW-0489">Methyltransferase</keyword>
<dbReference type="InterPro" id="IPR002877">
    <property type="entry name" value="RNA_MeTrfase_FtsJ_dom"/>
</dbReference>
<dbReference type="EMBL" id="DS114352">
    <property type="protein sequence ID" value="EAX88123.1"/>
    <property type="molecule type" value="Genomic_DNA"/>
</dbReference>
<keyword evidence="1" id="KW-0949">S-adenosyl-L-methionine</keyword>
<dbReference type="InterPro" id="IPR050851">
    <property type="entry name" value="mRNA_Cap_2O-Ribose_MeTrfase"/>
</dbReference>
<comment type="function">
    <text evidence="1">S-adenosyl-L-methionine-dependent methyltransferase that mediates RNA cap1 2'-O-ribose methylation to the 5'-cap structure of RNAs. Methylates the ribose of the first nucleotide of a m(7)GpppG-capped mRNA to produce m(7)GpppNmp (cap1).</text>
</comment>
<dbReference type="GO" id="GO:0004483">
    <property type="term" value="F:methyltransferase cap1 activity"/>
    <property type="evidence" value="ECO:0000318"/>
    <property type="project" value="GO_Central"/>
</dbReference>
<accession>A2G3Y9</accession>
<keyword evidence="1" id="KW-0539">Nucleus</keyword>
<dbReference type="eggNOG" id="KOG3673">
    <property type="taxonomic scope" value="Eukaryota"/>
</dbReference>
<dbReference type="EC" id="2.1.1.57" evidence="1"/>
<keyword evidence="5" id="KW-1185">Reference proteome</keyword>
<dbReference type="PANTHER" id="PTHR16121:SF0">
    <property type="entry name" value="CAP-SPECIFIC MRNA (NUCLEOSIDE-2'-O-)-METHYLTRANSFERASE 1"/>
    <property type="match status" value="1"/>
</dbReference>
<dbReference type="Pfam" id="PF01728">
    <property type="entry name" value="FtsJ"/>
    <property type="match status" value="1"/>
</dbReference>
<dbReference type="GO" id="GO:0006370">
    <property type="term" value="P:7-methylguanosine mRNA capping"/>
    <property type="evidence" value="ECO:0000318"/>
    <property type="project" value="GO_Central"/>
</dbReference>
<keyword evidence="1" id="KW-0506">mRNA capping</keyword>
<evidence type="ECO:0000259" key="3">
    <source>
        <dbReference type="PROSITE" id="PS51613"/>
    </source>
</evidence>
<dbReference type="VEuPathDB" id="TrichDB:TVAGG3_0211980"/>
<keyword evidence="1" id="KW-0507">mRNA processing</keyword>
<feature type="domain" description="RrmJ-type SAM-dependent 2'-O-MTase" evidence="3">
    <location>
        <begin position="261"/>
        <end position="475"/>
    </location>
</feature>
<dbReference type="SMR" id="A2G3Y9"/>
<keyword evidence="1" id="KW-0808">Transferase</keyword>
<dbReference type="PANTHER" id="PTHR16121">
    <property type="entry name" value="CAP-SPECIFIC MRNA (NUCLEOSIDE-2'-O-)-METHYLTRANSFERASE 1-RELATED"/>
    <property type="match status" value="1"/>
</dbReference>